<dbReference type="RefSeq" id="WP_087107017.1">
    <property type="nucleotide sequence ID" value="NZ_CBCSCN010000014.1"/>
</dbReference>
<dbReference type="EMBL" id="FWPT01000002">
    <property type="protein sequence ID" value="SMA37329.1"/>
    <property type="molecule type" value="Genomic_DNA"/>
</dbReference>
<protein>
    <recommendedName>
        <fullName evidence="5">Dual-action ribosomal maturation protein DarP</fullName>
    </recommendedName>
    <alternativeName>
        <fullName evidence="5">Large ribosomal subunit assembly factor DarP</fullName>
    </alternativeName>
</protein>
<dbReference type="SUPFAM" id="SSF158710">
    <property type="entry name" value="PSPTO4464-like"/>
    <property type="match status" value="1"/>
</dbReference>
<evidence type="ECO:0000256" key="5">
    <source>
        <dbReference type="HAMAP-Rule" id="MF_00765"/>
    </source>
</evidence>
<gene>
    <name evidence="5" type="primary">darP</name>
    <name evidence="6" type="ORF">EHSB41UT_00721</name>
</gene>
<evidence type="ECO:0000256" key="2">
    <source>
        <dbReference type="ARBA" id="ARBA00022517"/>
    </source>
</evidence>
<dbReference type="Pfam" id="PF04751">
    <property type="entry name" value="DarP"/>
    <property type="match status" value="1"/>
</dbReference>
<dbReference type="OrthoDB" id="5293604at2"/>
<evidence type="ECO:0000313" key="7">
    <source>
        <dbReference type="Proteomes" id="UP000196573"/>
    </source>
</evidence>
<reference evidence="6 7" key="1">
    <citation type="submission" date="2017-03" db="EMBL/GenBank/DDBJ databases">
        <authorList>
            <person name="Afonso C.L."/>
            <person name="Miller P.J."/>
            <person name="Scott M.A."/>
            <person name="Spackman E."/>
            <person name="Goraichik I."/>
            <person name="Dimitrov K.M."/>
            <person name="Suarez D.L."/>
            <person name="Swayne D.E."/>
        </authorList>
    </citation>
    <scope>NUCLEOTIDE SEQUENCE [LARGE SCALE GENOMIC DNA]</scope>
    <source>
        <strain evidence="6">SB41UT1</strain>
    </source>
</reference>
<evidence type="ECO:0000256" key="3">
    <source>
        <dbReference type="ARBA" id="ARBA00022730"/>
    </source>
</evidence>
<sequence>MRKNQEPFIDEEQDDEIILISKSSLKRDAQEIKALGEQLANLSPAQLEKFPLEGRIIDALRDIRRITSFNARKRQFGFIGKLMMDQDIDAIRHQLAMMDPSSEEYTRHFYQLERWRDRMLGEESNAAVTEFLEAHPATDVQKLRQMIRNTLKEKNEEKRSSLNKKLFRYLREMTEE</sequence>
<dbReference type="PANTHER" id="PTHR38101">
    <property type="entry name" value="UPF0307 PROTEIN YJGA"/>
    <property type="match status" value="1"/>
</dbReference>
<keyword evidence="1 5" id="KW-0963">Cytoplasm</keyword>
<comment type="similarity">
    <text evidence="5">Belongs to the DarP family.</text>
</comment>
<comment type="subcellular location">
    <subcellularLocation>
        <location evidence="5">Cytoplasm</location>
    </subcellularLocation>
    <text evidence="5">Associates with late stage pre-50S ribosomal subunits.</text>
</comment>
<comment type="function">
    <text evidence="5">Member of a network of 50S ribosomal subunit biogenesis factors which assembles along the 30S-50S interface, preventing incorrect 23S rRNA structures from forming. Promotes peptidyl transferase center (PTC) maturation.</text>
</comment>
<dbReference type="PIRSF" id="PIRSF016183">
    <property type="entry name" value="UCP016183"/>
    <property type="match status" value="1"/>
</dbReference>
<dbReference type="NCBIfam" id="NF003593">
    <property type="entry name" value="PRK05255.1-1"/>
    <property type="match status" value="1"/>
</dbReference>
<keyword evidence="4 5" id="KW-0694">RNA-binding</keyword>
<dbReference type="Gene3D" id="1.10.60.30">
    <property type="entry name" value="PSPTO4464-like domains"/>
    <property type="match status" value="2"/>
</dbReference>
<keyword evidence="2 5" id="KW-0690">Ribosome biogenesis</keyword>
<dbReference type="GO" id="GO:0019843">
    <property type="term" value="F:rRNA binding"/>
    <property type="evidence" value="ECO:0007669"/>
    <property type="project" value="UniProtKB-UniRule"/>
</dbReference>
<dbReference type="InterPro" id="IPR006839">
    <property type="entry name" value="DarP"/>
</dbReference>
<accession>A0A1X7AFR5</accession>
<name>A0A1X7AFR5_9GAMM</name>
<dbReference type="GO" id="GO:0005829">
    <property type="term" value="C:cytosol"/>
    <property type="evidence" value="ECO:0007669"/>
    <property type="project" value="TreeGrafter"/>
</dbReference>
<dbReference type="InterPro" id="IPR023153">
    <property type="entry name" value="DarP_sf"/>
</dbReference>
<organism evidence="6 7">
    <name type="scientific">Parendozoicomonas haliclonae</name>
    <dbReference type="NCBI Taxonomy" id="1960125"/>
    <lineage>
        <taxon>Bacteria</taxon>
        <taxon>Pseudomonadati</taxon>
        <taxon>Pseudomonadota</taxon>
        <taxon>Gammaproteobacteria</taxon>
        <taxon>Oceanospirillales</taxon>
        <taxon>Endozoicomonadaceae</taxon>
        <taxon>Parendozoicomonas</taxon>
    </lineage>
</organism>
<evidence type="ECO:0000256" key="4">
    <source>
        <dbReference type="ARBA" id="ARBA00022884"/>
    </source>
</evidence>
<dbReference type="GO" id="GO:0043022">
    <property type="term" value="F:ribosome binding"/>
    <property type="evidence" value="ECO:0007669"/>
    <property type="project" value="UniProtKB-UniRule"/>
</dbReference>
<dbReference type="GO" id="GO:1902626">
    <property type="term" value="P:assembly of large subunit precursor of preribosome"/>
    <property type="evidence" value="ECO:0007669"/>
    <property type="project" value="UniProtKB-UniRule"/>
</dbReference>
<keyword evidence="7" id="KW-1185">Reference proteome</keyword>
<dbReference type="Proteomes" id="UP000196573">
    <property type="component" value="Unassembled WGS sequence"/>
</dbReference>
<dbReference type="PANTHER" id="PTHR38101:SF1">
    <property type="entry name" value="UPF0307 PROTEIN YJGA"/>
    <property type="match status" value="1"/>
</dbReference>
<evidence type="ECO:0000256" key="1">
    <source>
        <dbReference type="ARBA" id="ARBA00022490"/>
    </source>
</evidence>
<keyword evidence="3 5" id="KW-0699">rRNA-binding</keyword>
<proteinExistence type="inferred from homology"/>
<evidence type="ECO:0000313" key="6">
    <source>
        <dbReference type="EMBL" id="SMA37329.1"/>
    </source>
</evidence>
<dbReference type="AlphaFoldDB" id="A0A1X7AFR5"/>
<dbReference type="CDD" id="cd16331">
    <property type="entry name" value="YjgA-like"/>
    <property type="match status" value="1"/>
</dbReference>
<dbReference type="HAMAP" id="MF_00765">
    <property type="entry name" value="DarP"/>
    <property type="match status" value="1"/>
</dbReference>